<dbReference type="SUPFAM" id="SSF55874">
    <property type="entry name" value="ATPase domain of HSP90 chaperone/DNA topoisomerase II/histidine kinase"/>
    <property type="match status" value="1"/>
</dbReference>
<dbReference type="Pfam" id="PF13581">
    <property type="entry name" value="HATPase_c_2"/>
    <property type="match status" value="1"/>
</dbReference>
<dbReference type="AlphaFoldDB" id="A0A4Q4Z7F1"/>
<dbReference type="PANTHER" id="PTHR35526">
    <property type="entry name" value="ANTI-SIGMA-F FACTOR RSBW-RELATED"/>
    <property type="match status" value="1"/>
</dbReference>
<comment type="caution">
    <text evidence="4">The sequence shown here is derived from an EMBL/GenBank/DDBJ whole genome shotgun (WGS) entry which is preliminary data.</text>
</comment>
<feature type="region of interest" description="Disordered" evidence="2">
    <location>
        <begin position="141"/>
        <end position="173"/>
    </location>
</feature>
<sequence>MADEKPGGDDLSLVGSVRLPPVPASVPRARAFVRECLGPNLDPDLVEDVVLAVSEVVTNAIEHAGTPVTLTVSTRAGRTRVSVSDASRHIPRLRDYGTTAGTGRGLRLLDLLTAAWGIDVRRETDGPFGKTVWFDMVPGHRRDQPTWTGGTPDLEEPGRVDPGPRGPGDDLPGRTWDRTAAIQLVGLPLSLYAEWRQSVEELLREQFLVNLDRHSAESAVHVHAESAGALASLEEAISSPRERHTRSRAVAGGPTTRDVELRLSEEGSNQFMTLERTLGEASDQAGDPASIPTARPELRELGRWICDQVRNQATGAIPIRWHDHPSRG</sequence>
<protein>
    <submittedName>
        <fullName evidence="4">ATP-binding protein</fullName>
    </submittedName>
</protein>
<accession>A0A4Q4Z7F1</accession>
<dbReference type="InterPro" id="IPR003594">
    <property type="entry name" value="HATPase_dom"/>
</dbReference>
<gene>
    <name evidence="4" type="ORF">EKO23_20450</name>
</gene>
<dbReference type="GO" id="GO:0004674">
    <property type="term" value="F:protein serine/threonine kinase activity"/>
    <property type="evidence" value="ECO:0007669"/>
    <property type="project" value="UniProtKB-KW"/>
</dbReference>
<keyword evidence="4" id="KW-0067">ATP-binding</keyword>
<evidence type="ECO:0000256" key="1">
    <source>
        <dbReference type="ARBA" id="ARBA00022527"/>
    </source>
</evidence>
<keyword evidence="4" id="KW-0547">Nucleotide-binding</keyword>
<keyword evidence="5" id="KW-1185">Reference proteome</keyword>
<dbReference type="GO" id="GO:0005524">
    <property type="term" value="F:ATP binding"/>
    <property type="evidence" value="ECO:0007669"/>
    <property type="project" value="UniProtKB-KW"/>
</dbReference>
<dbReference type="RefSeq" id="WP_134720171.1">
    <property type="nucleotide sequence ID" value="NZ_SDKM01000039.1"/>
</dbReference>
<dbReference type="EMBL" id="SDKM01000039">
    <property type="protein sequence ID" value="RYP82986.1"/>
    <property type="molecule type" value="Genomic_DNA"/>
</dbReference>
<dbReference type="InterPro" id="IPR036890">
    <property type="entry name" value="HATPase_C_sf"/>
</dbReference>
<evidence type="ECO:0000259" key="3">
    <source>
        <dbReference type="Pfam" id="PF13581"/>
    </source>
</evidence>
<name>A0A4Q4Z7F1_9ACTN</name>
<dbReference type="PANTHER" id="PTHR35526:SF3">
    <property type="entry name" value="ANTI-SIGMA-F FACTOR RSBW"/>
    <property type="match status" value="1"/>
</dbReference>
<reference evidence="4 5" key="1">
    <citation type="submission" date="2019-01" db="EMBL/GenBank/DDBJ databases">
        <title>Nocardioides guangzhouensis sp. nov., an actinobacterium isolated from soil.</title>
        <authorList>
            <person name="Fu Y."/>
            <person name="Cai Y."/>
            <person name="Lin Z."/>
            <person name="Chen P."/>
        </authorList>
    </citation>
    <scope>NUCLEOTIDE SEQUENCE [LARGE SCALE GENOMIC DNA]</scope>
    <source>
        <strain evidence="4 5">130</strain>
    </source>
</reference>
<keyword evidence="1" id="KW-0418">Kinase</keyword>
<dbReference type="OrthoDB" id="4088450at2"/>
<evidence type="ECO:0000256" key="2">
    <source>
        <dbReference type="SAM" id="MobiDB-lite"/>
    </source>
</evidence>
<dbReference type="CDD" id="cd16936">
    <property type="entry name" value="HATPase_RsbW-like"/>
    <property type="match status" value="1"/>
</dbReference>
<evidence type="ECO:0000313" key="5">
    <source>
        <dbReference type="Proteomes" id="UP000295198"/>
    </source>
</evidence>
<keyword evidence="1" id="KW-0808">Transferase</keyword>
<dbReference type="Proteomes" id="UP000295198">
    <property type="component" value="Unassembled WGS sequence"/>
</dbReference>
<evidence type="ECO:0000313" key="4">
    <source>
        <dbReference type="EMBL" id="RYP82986.1"/>
    </source>
</evidence>
<dbReference type="Gene3D" id="3.30.565.10">
    <property type="entry name" value="Histidine kinase-like ATPase, C-terminal domain"/>
    <property type="match status" value="1"/>
</dbReference>
<dbReference type="InterPro" id="IPR050267">
    <property type="entry name" value="Anti-sigma-factor_SerPK"/>
</dbReference>
<feature type="domain" description="Histidine kinase/HSP90-like ATPase" evidence="3">
    <location>
        <begin position="20"/>
        <end position="122"/>
    </location>
</feature>
<organism evidence="4 5">
    <name type="scientific">Nocardioides guangzhouensis</name>
    <dbReference type="NCBI Taxonomy" id="2497878"/>
    <lineage>
        <taxon>Bacteria</taxon>
        <taxon>Bacillati</taxon>
        <taxon>Actinomycetota</taxon>
        <taxon>Actinomycetes</taxon>
        <taxon>Propionibacteriales</taxon>
        <taxon>Nocardioidaceae</taxon>
        <taxon>Nocardioides</taxon>
    </lineage>
</organism>
<proteinExistence type="predicted"/>
<keyword evidence="1" id="KW-0723">Serine/threonine-protein kinase</keyword>